<dbReference type="InterPro" id="IPR009642">
    <property type="entry name" value="DUF1236"/>
</dbReference>
<dbReference type="Proteomes" id="UP000636264">
    <property type="component" value="Unassembled WGS sequence"/>
</dbReference>
<comment type="caution">
    <text evidence="3">The sequence shown here is derived from an EMBL/GenBank/DDBJ whole genome shotgun (WGS) entry which is preliminary data.</text>
</comment>
<feature type="signal peptide" evidence="2">
    <location>
        <begin position="1"/>
        <end position="26"/>
    </location>
</feature>
<organism evidence="3 4">
    <name type="scientific">Nitratireductor aestuarii</name>
    <dbReference type="NCBI Taxonomy" id="1735103"/>
    <lineage>
        <taxon>Bacteria</taxon>
        <taxon>Pseudomonadati</taxon>
        <taxon>Pseudomonadota</taxon>
        <taxon>Alphaproteobacteria</taxon>
        <taxon>Hyphomicrobiales</taxon>
        <taxon>Phyllobacteriaceae</taxon>
        <taxon>Nitratireductor</taxon>
    </lineage>
</organism>
<reference evidence="3" key="1">
    <citation type="journal article" date="2014" name="Int. J. Syst. Evol. Microbiol.">
        <title>Complete genome sequence of Corynebacterium casei LMG S-19264T (=DSM 44701T), isolated from a smear-ripened cheese.</title>
        <authorList>
            <consortium name="US DOE Joint Genome Institute (JGI-PGF)"/>
            <person name="Walter F."/>
            <person name="Albersmeier A."/>
            <person name="Kalinowski J."/>
            <person name="Ruckert C."/>
        </authorList>
    </citation>
    <scope>NUCLEOTIDE SEQUENCE</scope>
    <source>
        <strain evidence="3">CGMCC 1.15320</strain>
    </source>
</reference>
<proteinExistence type="predicted"/>
<evidence type="ECO:0008006" key="5">
    <source>
        <dbReference type="Google" id="ProtNLM"/>
    </source>
</evidence>
<dbReference type="EMBL" id="BMIF01000027">
    <property type="protein sequence ID" value="GGA82511.1"/>
    <property type="molecule type" value="Genomic_DNA"/>
</dbReference>
<keyword evidence="2" id="KW-0732">Signal</keyword>
<keyword evidence="4" id="KW-1185">Reference proteome</keyword>
<reference evidence="3" key="2">
    <citation type="submission" date="2020-09" db="EMBL/GenBank/DDBJ databases">
        <authorList>
            <person name="Sun Q."/>
            <person name="Zhou Y."/>
        </authorList>
    </citation>
    <scope>NUCLEOTIDE SEQUENCE</scope>
    <source>
        <strain evidence="3">CGMCC 1.15320</strain>
    </source>
</reference>
<protein>
    <recommendedName>
        <fullName evidence="5">DUF1236 domain-containing protein</fullName>
    </recommendedName>
</protein>
<accession>A0A916WAX8</accession>
<evidence type="ECO:0000256" key="1">
    <source>
        <dbReference type="SAM" id="MobiDB-lite"/>
    </source>
</evidence>
<feature type="region of interest" description="Disordered" evidence="1">
    <location>
        <begin position="30"/>
        <end position="170"/>
    </location>
</feature>
<feature type="compositionally biased region" description="Polar residues" evidence="1">
    <location>
        <begin position="107"/>
        <end position="127"/>
    </location>
</feature>
<dbReference type="Pfam" id="PF06823">
    <property type="entry name" value="DUF1236"/>
    <property type="match status" value="1"/>
</dbReference>
<dbReference type="RefSeq" id="WP_188722960.1">
    <property type="nucleotide sequence ID" value="NZ_BMIF01000027.1"/>
</dbReference>
<dbReference type="AlphaFoldDB" id="A0A916WAX8"/>
<name>A0A916WAX8_9HYPH</name>
<evidence type="ECO:0000313" key="4">
    <source>
        <dbReference type="Proteomes" id="UP000636264"/>
    </source>
</evidence>
<feature type="compositionally biased region" description="Gly residues" evidence="1">
    <location>
        <begin position="47"/>
        <end position="59"/>
    </location>
</feature>
<feature type="compositionally biased region" description="Low complexity" evidence="1">
    <location>
        <begin position="60"/>
        <end position="99"/>
    </location>
</feature>
<sequence length="249" mass="24997">MKKLNPVVFTTAFLAGVSLLAMPVMAQDAQDNKLPRPVQGDQAPSGGAEGSGSAQGGAATGSDAASPGASSEGGADAQSTSPGSSGAESSGGSASDAPASGGGEAGQQPNDNSASEAAPGQMQNSGEAGSATEAAPGQQQKSGEPGDAQQAAPGQVKKSDEGSTNVEISSEQQVEIRKVITEVDVEPVTTEVNVNIGVEVPRTIKLRPLPPKIVEIVPAYEGYEFFLLPDGRIVIVEPDTLKVVYILVS</sequence>
<gene>
    <name evidence="3" type="ORF">GCM10011385_40900</name>
</gene>
<evidence type="ECO:0000313" key="3">
    <source>
        <dbReference type="EMBL" id="GGA82511.1"/>
    </source>
</evidence>
<feature type="chain" id="PRO_5037869822" description="DUF1236 domain-containing protein" evidence="2">
    <location>
        <begin position="27"/>
        <end position="249"/>
    </location>
</feature>
<evidence type="ECO:0000256" key="2">
    <source>
        <dbReference type="SAM" id="SignalP"/>
    </source>
</evidence>